<dbReference type="Gene3D" id="2.40.50.140">
    <property type="entry name" value="Nucleic acid-binding proteins"/>
    <property type="match status" value="2"/>
</dbReference>
<dbReference type="NCBIfam" id="TIGR00038">
    <property type="entry name" value="efp"/>
    <property type="match status" value="1"/>
</dbReference>
<dbReference type="GO" id="GO:0043043">
    <property type="term" value="P:peptide biosynthetic process"/>
    <property type="evidence" value="ECO:0007669"/>
    <property type="project" value="InterPro"/>
</dbReference>
<evidence type="ECO:0000259" key="8">
    <source>
        <dbReference type="SMART" id="SM01185"/>
    </source>
</evidence>
<dbReference type="NCBIfam" id="NF001810">
    <property type="entry name" value="PRK00529.1"/>
    <property type="match status" value="1"/>
</dbReference>
<dbReference type="InterPro" id="IPR013852">
    <property type="entry name" value="Transl_elong_P/YeiP_CS"/>
</dbReference>
<sequence length="161" mass="17844">FQHVKPGKGGAFVRTRLKSFKTGNVIDRTFRSGDKVEDVRIEKREMQFLYAEGDTHHLMDSETFEQIGVDRSLIGNASDLLQENENVFVLVAEERPIGVELPNFVQIKVQHTDPGVKGDTATGAVKPATLETGAVVSVPLFVNQGDILKVDTRTCSYVERV</sequence>
<proteinExistence type="inferred from homology"/>
<dbReference type="SUPFAM" id="SSF50104">
    <property type="entry name" value="Translation proteins SH3-like domain"/>
    <property type="match status" value="1"/>
</dbReference>
<comment type="similarity">
    <text evidence="3">Belongs to the elongation factor P family.</text>
</comment>
<organism evidence="9">
    <name type="scientific">marine metagenome</name>
    <dbReference type="NCBI Taxonomy" id="408172"/>
    <lineage>
        <taxon>unclassified sequences</taxon>
        <taxon>metagenomes</taxon>
        <taxon>ecological metagenomes</taxon>
    </lineage>
</organism>
<dbReference type="UniPathway" id="UPA00345"/>
<keyword evidence="6" id="KW-0648">Protein biosynthesis</keyword>
<comment type="pathway">
    <text evidence="2">Protein biosynthesis; polypeptide chain elongation.</text>
</comment>
<dbReference type="FunFam" id="2.30.30.30:FF:000003">
    <property type="entry name" value="Elongation factor P"/>
    <property type="match status" value="1"/>
</dbReference>
<evidence type="ECO:0000259" key="7">
    <source>
        <dbReference type="SMART" id="SM00841"/>
    </source>
</evidence>
<dbReference type="PROSITE" id="PS01275">
    <property type="entry name" value="EFP"/>
    <property type="match status" value="1"/>
</dbReference>
<dbReference type="Gene3D" id="2.30.30.30">
    <property type="match status" value="1"/>
</dbReference>
<dbReference type="CDD" id="cd05794">
    <property type="entry name" value="S1_EF-P_repeat_2"/>
    <property type="match status" value="1"/>
</dbReference>
<evidence type="ECO:0000313" key="9">
    <source>
        <dbReference type="EMBL" id="SVC00342.1"/>
    </source>
</evidence>
<evidence type="ECO:0000256" key="6">
    <source>
        <dbReference type="ARBA" id="ARBA00022917"/>
    </source>
</evidence>
<dbReference type="SMART" id="SM01185">
    <property type="entry name" value="EFP"/>
    <property type="match status" value="1"/>
</dbReference>
<dbReference type="InterPro" id="IPR020599">
    <property type="entry name" value="Transl_elong_fac_P/YeiP"/>
</dbReference>
<feature type="domain" description="Translation elongation factor P/YeiP central" evidence="8">
    <location>
        <begin position="43"/>
        <end position="97"/>
    </location>
</feature>
<dbReference type="SUPFAM" id="SSF50249">
    <property type="entry name" value="Nucleic acid-binding proteins"/>
    <property type="match status" value="2"/>
</dbReference>
<dbReference type="Pfam" id="PF09285">
    <property type="entry name" value="Elong-fact-P_C"/>
    <property type="match status" value="1"/>
</dbReference>
<dbReference type="SMART" id="SM00841">
    <property type="entry name" value="Elong-fact-P_C"/>
    <property type="match status" value="1"/>
</dbReference>
<dbReference type="FunFam" id="2.40.50.140:FF:000009">
    <property type="entry name" value="Elongation factor P"/>
    <property type="match status" value="1"/>
</dbReference>
<evidence type="ECO:0000256" key="3">
    <source>
        <dbReference type="ARBA" id="ARBA00009479"/>
    </source>
</evidence>
<dbReference type="GO" id="GO:0005829">
    <property type="term" value="C:cytosol"/>
    <property type="evidence" value="ECO:0007669"/>
    <property type="project" value="UniProtKB-ARBA"/>
</dbReference>
<dbReference type="Pfam" id="PF08207">
    <property type="entry name" value="EFP_N"/>
    <property type="match status" value="1"/>
</dbReference>
<dbReference type="InterPro" id="IPR011768">
    <property type="entry name" value="Transl_elongation_fac_P"/>
</dbReference>
<evidence type="ECO:0008006" key="10">
    <source>
        <dbReference type="Google" id="ProtNLM"/>
    </source>
</evidence>
<dbReference type="InterPro" id="IPR001059">
    <property type="entry name" value="Transl_elong_P/YeiP_cen"/>
</dbReference>
<dbReference type="InterPro" id="IPR008991">
    <property type="entry name" value="Translation_prot_SH3-like_sf"/>
</dbReference>
<name>A0A382IM61_9ZZZZ</name>
<gene>
    <name evidence="9" type="ORF">METZ01_LOCUS253196</name>
</gene>
<evidence type="ECO:0000256" key="4">
    <source>
        <dbReference type="ARBA" id="ARBA00022490"/>
    </source>
</evidence>
<dbReference type="PANTHER" id="PTHR30053:SF12">
    <property type="entry name" value="ELONGATION FACTOR P (EF-P) FAMILY PROTEIN"/>
    <property type="match status" value="1"/>
</dbReference>
<dbReference type="EMBL" id="UINC01068059">
    <property type="protein sequence ID" value="SVC00342.1"/>
    <property type="molecule type" value="Genomic_DNA"/>
</dbReference>
<keyword evidence="5" id="KW-0251">Elongation factor</keyword>
<feature type="non-terminal residue" evidence="9">
    <location>
        <position position="1"/>
    </location>
</feature>
<dbReference type="CDD" id="cd04470">
    <property type="entry name" value="S1_EF-P_repeat_1"/>
    <property type="match status" value="1"/>
</dbReference>
<dbReference type="PANTHER" id="PTHR30053">
    <property type="entry name" value="ELONGATION FACTOR P"/>
    <property type="match status" value="1"/>
</dbReference>
<reference evidence="9" key="1">
    <citation type="submission" date="2018-05" db="EMBL/GenBank/DDBJ databases">
        <authorList>
            <person name="Lanie J.A."/>
            <person name="Ng W.-L."/>
            <person name="Kazmierczak K.M."/>
            <person name="Andrzejewski T.M."/>
            <person name="Davidsen T.M."/>
            <person name="Wayne K.J."/>
            <person name="Tettelin H."/>
            <person name="Glass J.I."/>
            <person name="Rusch D."/>
            <person name="Podicherti R."/>
            <person name="Tsui H.-C.T."/>
            <person name="Winkler M.E."/>
        </authorList>
    </citation>
    <scope>NUCLEOTIDE SEQUENCE</scope>
</reference>
<evidence type="ECO:0000256" key="1">
    <source>
        <dbReference type="ARBA" id="ARBA00004496"/>
    </source>
</evidence>
<dbReference type="InterPro" id="IPR013185">
    <property type="entry name" value="Transl_elong_KOW-like"/>
</dbReference>
<evidence type="ECO:0000256" key="2">
    <source>
        <dbReference type="ARBA" id="ARBA00004815"/>
    </source>
</evidence>
<comment type="subcellular location">
    <subcellularLocation>
        <location evidence="1">Cytoplasm</location>
    </subcellularLocation>
</comment>
<accession>A0A382IM61</accession>
<dbReference type="InterPro" id="IPR014722">
    <property type="entry name" value="Rib_uL2_dom2"/>
</dbReference>
<dbReference type="InterPro" id="IPR015365">
    <property type="entry name" value="Elong-fact-P_C"/>
</dbReference>
<feature type="domain" description="Elongation factor P C-terminal" evidence="7">
    <location>
        <begin position="105"/>
        <end position="160"/>
    </location>
</feature>
<dbReference type="InterPro" id="IPR012340">
    <property type="entry name" value="NA-bd_OB-fold"/>
</dbReference>
<protein>
    <recommendedName>
        <fullName evidence="10">Elongation factor P</fullName>
    </recommendedName>
</protein>
<dbReference type="AlphaFoldDB" id="A0A382IM61"/>
<dbReference type="PIRSF" id="PIRSF005901">
    <property type="entry name" value="EF-P"/>
    <property type="match status" value="1"/>
</dbReference>
<dbReference type="Pfam" id="PF01132">
    <property type="entry name" value="EFP"/>
    <property type="match status" value="1"/>
</dbReference>
<dbReference type="HAMAP" id="MF_00141">
    <property type="entry name" value="EF_P"/>
    <property type="match status" value="1"/>
</dbReference>
<dbReference type="GO" id="GO:0003746">
    <property type="term" value="F:translation elongation factor activity"/>
    <property type="evidence" value="ECO:0007669"/>
    <property type="project" value="UniProtKB-KW"/>
</dbReference>
<evidence type="ECO:0000256" key="5">
    <source>
        <dbReference type="ARBA" id="ARBA00022768"/>
    </source>
</evidence>
<keyword evidence="4" id="KW-0963">Cytoplasm</keyword>
<dbReference type="FunFam" id="2.40.50.140:FF:000004">
    <property type="entry name" value="Elongation factor P"/>
    <property type="match status" value="1"/>
</dbReference>